<accession>A0ABW8MJM2</accession>
<reference evidence="3 4" key="1">
    <citation type="submission" date="2024-11" db="EMBL/GenBank/DDBJ databases">
        <title>Using genomics to understand microbial adaptation to soil warming.</title>
        <authorList>
            <person name="Deangelis K.M. PhD."/>
        </authorList>
    </citation>
    <scope>NUCLEOTIDE SEQUENCE [LARGE SCALE GENOMIC DNA]</scope>
    <source>
        <strain evidence="3 4">GAS97</strain>
    </source>
</reference>
<comment type="similarity">
    <text evidence="1">Belongs to the aldolase class II family.</text>
</comment>
<organism evidence="3 4">
    <name type="scientific">Caballeronia udeis</name>
    <dbReference type="NCBI Taxonomy" id="1232866"/>
    <lineage>
        <taxon>Bacteria</taxon>
        <taxon>Pseudomonadati</taxon>
        <taxon>Pseudomonadota</taxon>
        <taxon>Betaproteobacteria</taxon>
        <taxon>Burkholderiales</taxon>
        <taxon>Burkholderiaceae</taxon>
        <taxon>Caballeronia</taxon>
    </lineage>
</organism>
<gene>
    <name evidence="3" type="ORF">ABH943_003892</name>
</gene>
<name>A0ABW8MJM2_9BURK</name>
<dbReference type="SUPFAM" id="SSF53639">
    <property type="entry name" value="AraD/HMP-PK domain-like"/>
    <property type="match status" value="1"/>
</dbReference>
<evidence type="ECO:0000256" key="1">
    <source>
        <dbReference type="ARBA" id="ARBA00037961"/>
    </source>
</evidence>
<evidence type="ECO:0000313" key="3">
    <source>
        <dbReference type="EMBL" id="MFK4443870.1"/>
    </source>
</evidence>
<dbReference type="PANTHER" id="PTHR10672">
    <property type="entry name" value="ADDUCIN"/>
    <property type="match status" value="1"/>
</dbReference>
<protein>
    <submittedName>
        <fullName evidence="3">Ribulose-5-phosphate 4-epimerase/fuculose-1-phosphate aldolase</fullName>
    </submittedName>
</protein>
<proteinExistence type="inferred from homology"/>
<keyword evidence="4" id="KW-1185">Reference proteome</keyword>
<feature type="domain" description="Class II aldolase/adducin N-terminal" evidence="2">
    <location>
        <begin position="10"/>
        <end position="194"/>
    </location>
</feature>
<comment type="caution">
    <text evidence="3">The sequence shown here is derived from an EMBL/GenBank/DDBJ whole genome shotgun (WGS) entry which is preliminary data.</text>
</comment>
<dbReference type="Proteomes" id="UP001620514">
    <property type="component" value="Unassembled WGS sequence"/>
</dbReference>
<evidence type="ECO:0000313" key="4">
    <source>
        <dbReference type="Proteomes" id="UP001620514"/>
    </source>
</evidence>
<dbReference type="InterPro" id="IPR036409">
    <property type="entry name" value="Aldolase_II/adducin_N_sf"/>
</dbReference>
<dbReference type="Gene3D" id="3.40.225.10">
    <property type="entry name" value="Class II aldolase/adducin N-terminal domain"/>
    <property type="match status" value="1"/>
</dbReference>
<sequence length="240" mass="26483">MTTSLSETIKQLVTANHIVADQGVVDGFGHVSVRHPERSDRFLLSRSMAPSRVGPEDIIEHDENGAPLDAGGRAVYVERFIHAETYRSRPDVMAVVHSHSPSVIPFSISSVKLRPCYHMASFLNDTARFEIRERFGRDTDLLISDPDKGRYLARALGNASVVLLRGHGSVTVGRDLPEAVFRAVYLELNARIQTNAVALGGKIEFLTDEEAHAGTEANAAQTARPWALWSEQAQARRAMR</sequence>
<dbReference type="EMBL" id="JBIYDN010000011">
    <property type="protein sequence ID" value="MFK4443870.1"/>
    <property type="molecule type" value="Genomic_DNA"/>
</dbReference>
<dbReference type="SMART" id="SM01007">
    <property type="entry name" value="Aldolase_II"/>
    <property type="match status" value="1"/>
</dbReference>
<dbReference type="InterPro" id="IPR001303">
    <property type="entry name" value="Aldolase_II/adducin_N"/>
</dbReference>
<dbReference type="InterPro" id="IPR051017">
    <property type="entry name" value="Aldolase-II_Adducin_sf"/>
</dbReference>
<dbReference type="PANTHER" id="PTHR10672:SF39">
    <property type="entry name" value="CLASS II ALDOLASE_ADDUCIN N-TERMINAL DOMAIN-CONTAINING PROTEIN"/>
    <property type="match status" value="1"/>
</dbReference>
<dbReference type="RefSeq" id="WP_404608738.1">
    <property type="nucleotide sequence ID" value="NZ_JBIYDN010000011.1"/>
</dbReference>
<evidence type="ECO:0000259" key="2">
    <source>
        <dbReference type="SMART" id="SM01007"/>
    </source>
</evidence>
<dbReference type="Pfam" id="PF00596">
    <property type="entry name" value="Aldolase_II"/>
    <property type="match status" value="1"/>
</dbReference>